<feature type="domain" description="ABC transporter" evidence="3">
    <location>
        <begin position="6"/>
        <end position="235"/>
    </location>
</feature>
<dbReference type="GO" id="GO:0016887">
    <property type="term" value="F:ATP hydrolysis activity"/>
    <property type="evidence" value="ECO:0007669"/>
    <property type="project" value="InterPro"/>
</dbReference>
<sequence>MSAPALALRGLTRRFGALTAVAGLTFDVRPGELFGLVGPDGAGKTTTLRMLAGVLPPSAGDAEILGASVTRDPERARRDLAYMPQRFGLYGDLTVRENLDFYADLYRVPAAERAPRLERLYRFSNLGPFRDRLAAALSGGMKQKLGLSCALIHEPRVLLLDEPTFGVDPVSRRDLWLIVHEMVARGVTAVVSTAYMDEAERFDRLALLHRGRVVALDAPAALQAALAGRLLEVRATPVRAAQAAAEALPGVTRAALFGDRLHLTVADAAGAGARIEAALRARGFAVDGWRVIEPSLEDVFMARAAEAAAAEAAGAGRGDAP</sequence>
<dbReference type="Pfam" id="PF00005">
    <property type="entry name" value="ABC_tran"/>
    <property type="match status" value="1"/>
</dbReference>
<evidence type="ECO:0000256" key="2">
    <source>
        <dbReference type="ARBA" id="ARBA00022840"/>
    </source>
</evidence>
<reference evidence="4" key="1">
    <citation type="journal article" date="2020" name="mSystems">
        <title>Genome- and Community-Level Interaction Insights into Carbon Utilization and Element Cycling Functions of Hydrothermarchaeota in Hydrothermal Sediment.</title>
        <authorList>
            <person name="Zhou Z."/>
            <person name="Liu Y."/>
            <person name="Xu W."/>
            <person name="Pan J."/>
            <person name="Luo Z.H."/>
            <person name="Li M."/>
        </authorList>
    </citation>
    <scope>NUCLEOTIDE SEQUENCE [LARGE SCALE GENOMIC DNA]</scope>
    <source>
        <strain evidence="4">SpSt-381</strain>
    </source>
</reference>
<evidence type="ECO:0000256" key="1">
    <source>
        <dbReference type="ARBA" id="ARBA00022741"/>
    </source>
</evidence>
<keyword evidence="2 4" id="KW-0067">ATP-binding</keyword>
<dbReference type="GO" id="GO:0005524">
    <property type="term" value="F:ATP binding"/>
    <property type="evidence" value="ECO:0007669"/>
    <property type="project" value="UniProtKB-KW"/>
</dbReference>
<proteinExistence type="predicted"/>
<keyword evidence="1" id="KW-0547">Nucleotide-binding</keyword>
<dbReference type="PROSITE" id="PS00211">
    <property type="entry name" value="ABC_TRANSPORTER_1"/>
    <property type="match status" value="1"/>
</dbReference>
<dbReference type="SUPFAM" id="SSF52540">
    <property type="entry name" value="P-loop containing nucleoside triphosphate hydrolases"/>
    <property type="match status" value="1"/>
</dbReference>
<dbReference type="PANTHER" id="PTHR43038:SF3">
    <property type="entry name" value="ABC TRANSPORTER G FAMILY MEMBER 20 ISOFORM X1"/>
    <property type="match status" value="1"/>
</dbReference>
<dbReference type="AlphaFoldDB" id="A0A832I2W4"/>
<dbReference type="InterPro" id="IPR003439">
    <property type="entry name" value="ABC_transporter-like_ATP-bd"/>
</dbReference>
<protein>
    <submittedName>
        <fullName evidence="4">ABC transporter ATP-binding protein</fullName>
    </submittedName>
</protein>
<gene>
    <name evidence="4" type="ORF">ENR23_12150</name>
</gene>
<dbReference type="InterPro" id="IPR017871">
    <property type="entry name" value="ABC_transporter-like_CS"/>
</dbReference>
<dbReference type="EMBL" id="DSQF01000025">
    <property type="protein sequence ID" value="HGZ44144.1"/>
    <property type="molecule type" value="Genomic_DNA"/>
</dbReference>
<dbReference type="InterPro" id="IPR027417">
    <property type="entry name" value="P-loop_NTPase"/>
</dbReference>
<evidence type="ECO:0000313" key="4">
    <source>
        <dbReference type="EMBL" id="HGZ44144.1"/>
    </source>
</evidence>
<comment type="caution">
    <text evidence="4">The sequence shown here is derived from an EMBL/GenBank/DDBJ whole genome shotgun (WGS) entry which is preliminary data.</text>
</comment>
<organism evidence="4">
    <name type="scientific">Eiseniibacteriota bacterium</name>
    <dbReference type="NCBI Taxonomy" id="2212470"/>
    <lineage>
        <taxon>Bacteria</taxon>
        <taxon>Candidatus Eiseniibacteriota</taxon>
    </lineage>
</organism>
<dbReference type="InterPro" id="IPR003593">
    <property type="entry name" value="AAA+_ATPase"/>
</dbReference>
<dbReference type="Gene3D" id="3.40.50.300">
    <property type="entry name" value="P-loop containing nucleotide triphosphate hydrolases"/>
    <property type="match status" value="1"/>
</dbReference>
<dbReference type="PANTHER" id="PTHR43038">
    <property type="entry name" value="ATP-BINDING CASSETTE, SUB-FAMILY H, MEMBER 1"/>
    <property type="match status" value="1"/>
</dbReference>
<name>A0A832I2W4_UNCEI</name>
<dbReference type="PROSITE" id="PS50893">
    <property type="entry name" value="ABC_TRANSPORTER_2"/>
    <property type="match status" value="1"/>
</dbReference>
<evidence type="ECO:0000259" key="3">
    <source>
        <dbReference type="PROSITE" id="PS50893"/>
    </source>
</evidence>
<dbReference type="CDD" id="cd03230">
    <property type="entry name" value="ABC_DR_subfamily_A"/>
    <property type="match status" value="1"/>
</dbReference>
<dbReference type="SMART" id="SM00382">
    <property type="entry name" value="AAA"/>
    <property type="match status" value="1"/>
</dbReference>
<accession>A0A832I2W4</accession>